<feature type="transmembrane region" description="Helical" evidence="13">
    <location>
        <begin position="7"/>
        <end position="31"/>
    </location>
</feature>
<keyword evidence="6 13" id="KW-0812">Transmembrane</keyword>
<evidence type="ECO:0000256" key="5">
    <source>
        <dbReference type="ARBA" id="ARBA00022519"/>
    </source>
</evidence>
<dbReference type="PANTHER" id="PTHR43531">
    <property type="entry name" value="PROTEIN ICFG"/>
    <property type="match status" value="1"/>
</dbReference>
<feature type="coiled-coil region" evidence="12">
    <location>
        <begin position="467"/>
        <end position="505"/>
    </location>
</feature>
<dbReference type="EMBL" id="VICF01000001">
    <property type="protein sequence ID" value="TQC76832.1"/>
    <property type="molecule type" value="Genomic_DNA"/>
</dbReference>
<dbReference type="PROSITE" id="PS50885">
    <property type="entry name" value="HAMP"/>
    <property type="match status" value="1"/>
</dbReference>
<dbReference type="InterPro" id="IPR004089">
    <property type="entry name" value="MCPsignal_dom"/>
</dbReference>
<keyword evidence="4" id="KW-0145">Chemotaxis</keyword>
<dbReference type="Pfam" id="PF02203">
    <property type="entry name" value="TarH"/>
    <property type="match status" value="1"/>
</dbReference>
<dbReference type="InterPro" id="IPR003660">
    <property type="entry name" value="HAMP_dom"/>
</dbReference>
<feature type="domain" description="Methyl-accepting transducer" evidence="14">
    <location>
        <begin position="267"/>
        <end position="496"/>
    </location>
</feature>
<keyword evidence="3" id="KW-0488">Methylation</keyword>
<comment type="caution">
    <text evidence="16">The sequence shown here is derived from an EMBL/GenBank/DDBJ whole genome shotgun (WGS) entry which is preliminary data.</text>
</comment>
<evidence type="ECO:0000256" key="8">
    <source>
        <dbReference type="ARBA" id="ARBA00023136"/>
    </source>
</evidence>
<dbReference type="PRINTS" id="PR00260">
    <property type="entry name" value="CHEMTRNSDUCR"/>
</dbReference>
<keyword evidence="8 13" id="KW-0472">Membrane</keyword>
<dbReference type="PROSITE" id="PS50111">
    <property type="entry name" value="CHEMOTAXIS_TRANSDUC_2"/>
    <property type="match status" value="1"/>
</dbReference>
<keyword evidence="7 13" id="KW-1133">Transmembrane helix</keyword>
<proteinExistence type="inferred from homology"/>
<evidence type="ECO:0000259" key="14">
    <source>
        <dbReference type="PROSITE" id="PS50111"/>
    </source>
</evidence>
<name>A0ABY3A372_9GAMM</name>
<evidence type="ECO:0000256" key="7">
    <source>
        <dbReference type="ARBA" id="ARBA00022989"/>
    </source>
</evidence>
<dbReference type="RefSeq" id="WP_141495322.1">
    <property type="nucleotide sequence ID" value="NZ_VICF01000001.1"/>
</dbReference>
<feature type="domain" description="HAMP" evidence="15">
    <location>
        <begin position="210"/>
        <end position="262"/>
    </location>
</feature>
<protein>
    <submittedName>
        <fullName evidence="16">HAMP domain-containing protein</fullName>
    </submittedName>
</protein>
<evidence type="ECO:0000256" key="12">
    <source>
        <dbReference type="SAM" id="Coils"/>
    </source>
</evidence>
<evidence type="ECO:0000256" key="3">
    <source>
        <dbReference type="ARBA" id="ARBA00022481"/>
    </source>
</evidence>
<dbReference type="CDD" id="cd11386">
    <property type="entry name" value="MCP_signal"/>
    <property type="match status" value="1"/>
</dbReference>
<accession>A0ABY3A372</accession>
<organism evidence="16 17">
    <name type="scientific">Pantoea dispersa</name>
    <dbReference type="NCBI Taxonomy" id="59814"/>
    <lineage>
        <taxon>Bacteria</taxon>
        <taxon>Pseudomonadati</taxon>
        <taxon>Pseudomonadota</taxon>
        <taxon>Gammaproteobacteria</taxon>
        <taxon>Enterobacterales</taxon>
        <taxon>Erwiniaceae</taxon>
        <taxon>Pantoea</taxon>
    </lineage>
</organism>
<keyword evidence="9 11" id="KW-0807">Transducer</keyword>
<evidence type="ECO:0000256" key="11">
    <source>
        <dbReference type="PROSITE-ProRule" id="PRU00284"/>
    </source>
</evidence>
<evidence type="ECO:0000256" key="6">
    <source>
        <dbReference type="ARBA" id="ARBA00022692"/>
    </source>
</evidence>
<evidence type="ECO:0000313" key="16">
    <source>
        <dbReference type="EMBL" id="TQC76832.1"/>
    </source>
</evidence>
<dbReference type="InterPro" id="IPR004090">
    <property type="entry name" value="Chemotax_Me-accpt_rcpt"/>
</dbReference>
<keyword evidence="17" id="KW-1185">Reference proteome</keyword>
<sequence>MFKNLKIATAITSIIAFFTAMLVVALAFSVLKAVSNKANFEEAQVSTVNNNAMQDAMFNINGSLAQIHSMLLQKALERPVSQQAVEQVRERLVLARRGMDTYIGTPFNSDEEQAAANALDKQFDLVMAIAQNNLNSLENPLSVIEGLRHEIDNRNLMRERLAQYSEINDRYNHQLIASAESDYRQMVGMAIVMLLISALLLLLARIWVKRVLVTRMADTTVSIQRIAQGDLTQRIEAGNENELGLMLKELEAMRVSLITTVSGIREGVGRIYANAQEIANGNNNLSSRTEEQASALQQTAASMEEIKTTVRQNADNAHNARQLADSASKNARSGGEVMTRLEEIMQQISKSSRQIADINGVIDSIANQTNILSLNAAVEAARAGEQGRGFAVVAEEVRNLARRSADAAKEINELIVNTVAIMETGTLQVSNASSVMRDIVSSVSQVTDIMGEITLASDEQSAGINQIAQAVNEMDLVTQQNATLVEEAAAAASNLESQSETLENIVSQFALDNQPAAFSANKPLPALRPVKHQEAEWETF</sequence>
<dbReference type="Proteomes" id="UP000319715">
    <property type="component" value="Unassembled WGS sequence"/>
</dbReference>
<evidence type="ECO:0000256" key="13">
    <source>
        <dbReference type="SAM" id="Phobius"/>
    </source>
</evidence>
<dbReference type="Pfam" id="PF00015">
    <property type="entry name" value="MCPsignal"/>
    <property type="match status" value="1"/>
</dbReference>
<evidence type="ECO:0000256" key="2">
    <source>
        <dbReference type="ARBA" id="ARBA00022475"/>
    </source>
</evidence>
<keyword evidence="5" id="KW-0997">Cell inner membrane</keyword>
<dbReference type="InterPro" id="IPR003122">
    <property type="entry name" value="Tar_rcpt_lig-bd"/>
</dbReference>
<evidence type="ECO:0000256" key="10">
    <source>
        <dbReference type="ARBA" id="ARBA00029447"/>
    </source>
</evidence>
<keyword evidence="12" id="KW-0175">Coiled coil</keyword>
<evidence type="ECO:0000256" key="1">
    <source>
        <dbReference type="ARBA" id="ARBA00004429"/>
    </source>
</evidence>
<evidence type="ECO:0000259" key="15">
    <source>
        <dbReference type="PROSITE" id="PS50885"/>
    </source>
</evidence>
<evidence type="ECO:0000256" key="4">
    <source>
        <dbReference type="ARBA" id="ARBA00022500"/>
    </source>
</evidence>
<gene>
    <name evidence="16" type="ORF">FK492_02165</name>
</gene>
<dbReference type="CDD" id="cd06225">
    <property type="entry name" value="HAMP"/>
    <property type="match status" value="1"/>
</dbReference>
<feature type="transmembrane region" description="Helical" evidence="13">
    <location>
        <begin position="186"/>
        <end position="208"/>
    </location>
</feature>
<dbReference type="Gene3D" id="1.10.287.950">
    <property type="entry name" value="Methyl-accepting chemotaxis protein"/>
    <property type="match status" value="1"/>
</dbReference>
<keyword evidence="2" id="KW-1003">Cell membrane</keyword>
<comment type="subcellular location">
    <subcellularLocation>
        <location evidence="1">Cell inner membrane</location>
        <topology evidence="1">Multi-pass membrane protein</topology>
    </subcellularLocation>
</comment>
<dbReference type="Pfam" id="PF00672">
    <property type="entry name" value="HAMP"/>
    <property type="match status" value="1"/>
</dbReference>
<reference evidence="16 17" key="1">
    <citation type="submission" date="2019-06" db="EMBL/GenBank/DDBJ databases">
        <title>Pantoea dispersa Assembly.</title>
        <authorList>
            <person name="Wang J."/>
        </authorList>
    </citation>
    <scope>NUCLEOTIDE SEQUENCE [LARGE SCALE GENOMIC DNA]</scope>
    <source>
        <strain evidence="17">bio</strain>
    </source>
</reference>
<dbReference type="SMART" id="SM00283">
    <property type="entry name" value="MA"/>
    <property type="match status" value="1"/>
</dbReference>
<dbReference type="InterPro" id="IPR051310">
    <property type="entry name" value="MCP_chemotaxis"/>
</dbReference>
<evidence type="ECO:0000256" key="9">
    <source>
        <dbReference type="ARBA" id="ARBA00023224"/>
    </source>
</evidence>
<dbReference type="SUPFAM" id="SSF58104">
    <property type="entry name" value="Methyl-accepting chemotaxis protein (MCP) signaling domain"/>
    <property type="match status" value="1"/>
</dbReference>
<dbReference type="PANTHER" id="PTHR43531:SF14">
    <property type="entry name" value="METHYL-ACCEPTING CHEMOTAXIS PROTEIN I-RELATED"/>
    <property type="match status" value="1"/>
</dbReference>
<dbReference type="SMART" id="SM00304">
    <property type="entry name" value="HAMP"/>
    <property type="match status" value="1"/>
</dbReference>
<evidence type="ECO:0000313" key="17">
    <source>
        <dbReference type="Proteomes" id="UP000319715"/>
    </source>
</evidence>
<comment type="similarity">
    <text evidence="10">Belongs to the methyl-accepting chemotaxis (MCP) protein family.</text>
</comment>